<keyword evidence="3" id="KW-1185">Reference proteome</keyword>
<dbReference type="STRING" id="1821621.A8C75_20665"/>
<protein>
    <recommendedName>
        <fullName evidence="4">DNA-binding protein</fullName>
    </recommendedName>
</protein>
<dbReference type="KEGG" id="mars:A8C75_20665"/>
<organism evidence="2 3">
    <name type="scientific">Marinobacterium aestuarii</name>
    <dbReference type="NCBI Taxonomy" id="1821621"/>
    <lineage>
        <taxon>Bacteria</taxon>
        <taxon>Pseudomonadati</taxon>
        <taxon>Pseudomonadota</taxon>
        <taxon>Gammaproteobacteria</taxon>
        <taxon>Oceanospirillales</taxon>
        <taxon>Oceanospirillaceae</taxon>
        <taxon>Marinobacterium</taxon>
    </lineage>
</organism>
<evidence type="ECO:0008006" key="4">
    <source>
        <dbReference type="Google" id="ProtNLM"/>
    </source>
</evidence>
<dbReference type="AlphaFoldDB" id="A0A1A9F4G2"/>
<accession>A0A1A9F4G2</accession>
<evidence type="ECO:0000256" key="1">
    <source>
        <dbReference type="SAM" id="SignalP"/>
    </source>
</evidence>
<evidence type="ECO:0000313" key="2">
    <source>
        <dbReference type="EMBL" id="ANG64649.1"/>
    </source>
</evidence>
<keyword evidence="1" id="KW-0732">Signal</keyword>
<name>A0A1A9F4G2_9GAMM</name>
<dbReference type="RefSeq" id="WP_067386247.1">
    <property type="nucleotide sequence ID" value="NZ_CP015839.1"/>
</dbReference>
<dbReference type="Proteomes" id="UP000078070">
    <property type="component" value="Chromosome"/>
</dbReference>
<dbReference type="OrthoDB" id="195616at2"/>
<dbReference type="EMBL" id="CP015839">
    <property type="protein sequence ID" value="ANG64649.1"/>
    <property type="molecule type" value="Genomic_DNA"/>
</dbReference>
<feature type="chain" id="PRO_5008386722" description="DNA-binding protein" evidence="1">
    <location>
        <begin position="23"/>
        <end position="142"/>
    </location>
</feature>
<feature type="signal peptide" evidence="1">
    <location>
        <begin position="1"/>
        <end position="22"/>
    </location>
</feature>
<dbReference type="InterPro" id="IPR021856">
    <property type="entry name" value="DUF3465"/>
</dbReference>
<sequence length="142" mass="15742">MKKWLLLVVLVLAGFSALERIAPTGPVVDTSGANAALMQVIARRQSDTQVQGVGRVSRLLADDLKGSRHQRFILDLPGGGTLLIAHNIDLAPRIDSLRQGDEVEFYGEYEWNDRGGVVHWTHHDPRGSHAGGWLRHKGRTYE</sequence>
<proteinExistence type="predicted"/>
<reference evidence="2 3" key="2">
    <citation type="journal article" date="2018" name="Int. J. Syst. Evol. Microbiol.">
        <title>Marinobacterium aestuarii sp. nov., a benzene-degrading marine bacterium isolated from estuary sediment.</title>
        <authorList>
            <person name="Bae S.S."/>
            <person name="Jung J."/>
            <person name="Chung D."/>
            <person name="Baek K."/>
        </authorList>
    </citation>
    <scope>NUCLEOTIDE SEQUENCE [LARGE SCALE GENOMIC DNA]</scope>
    <source>
        <strain evidence="2 3">ST58-10</strain>
    </source>
</reference>
<dbReference type="Pfam" id="PF11948">
    <property type="entry name" value="DUF3465"/>
    <property type="match status" value="1"/>
</dbReference>
<gene>
    <name evidence="2" type="ORF">A8C75_20665</name>
</gene>
<reference evidence="3" key="1">
    <citation type="submission" date="2016-05" db="EMBL/GenBank/DDBJ databases">
        <authorList>
            <person name="Baek K."/>
            <person name="Yang S.-J."/>
        </authorList>
    </citation>
    <scope>NUCLEOTIDE SEQUENCE [LARGE SCALE GENOMIC DNA]</scope>
    <source>
        <strain evidence="3">ST58-10</strain>
    </source>
</reference>
<evidence type="ECO:0000313" key="3">
    <source>
        <dbReference type="Proteomes" id="UP000078070"/>
    </source>
</evidence>